<accession>A0A8H5MBR7</accession>
<keyword evidence="5" id="KW-0146">Chitin degradation</keyword>
<keyword evidence="7" id="KW-0119">Carbohydrate metabolism</keyword>
<evidence type="ECO:0000256" key="7">
    <source>
        <dbReference type="ARBA" id="ARBA00023277"/>
    </source>
</evidence>
<evidence type="ECO:0000256" key="6">
    <source>
        <dbReference type="ARBA" id="ARBA00023136"/>
    </source>
</evidence>
<dbReference type="PANTHER" id="PTHR10587:SF135">
    <property type="entry name" value="CHITIN DEACETYLASE 3"/>
    <property type="match status" value="1"/>
</dbReference>
<name>A0A8H5MBR7_9AGAR</name>
<dbReference type="OrthoDB" id="407355at2759"/>
<dbReference type="Pfam" id="PF01522">
    <property type="entry name" value="Polysacc_deac_1"/>
    <property type="match status" value="1"/>
</dbReference>
<evidence type="ECO:0000256" key="12">
    <source>
        <dbReference type="ARBA" id="ARBA00024056"/>
    </source>
</evidence>
<organism evidence="17 18">
    <name type="scientific">Tricholomella constricta</name>
    <dbReference type="NCBI Taxonomy" id="117010"/>
    <lineage>
        <taxon>Eukaryota</taxon>
        <taxon>Fungi</taxon>
        <taxon>Dikarya</taxon>
        <taxon>Basidiomycota</taxon>
        <taxon>Agaricomycotina</taxon>
        <taxon>Agaricomycetes</taxon>
        <taxon>Agaricomycetidae</taxon>
        <taxon>Agaricales</taxon>
        <taxon>Tricholomatineae</taxon>
        <taxon>Lyophyllaceae</taxon>
        <taxon>Tricholomella</taxon>
    </lineage>
</organism>
<proteinExistence type="predicted"/>
<dbReference type="GO" id="GO:0009272">
    <property type="term" value="P:fungal-type cell wall biogenesis"/>
    <property type="evidence" value="ECO:0007669"/>
    <property type="project" value="UniProtKB-ARBA"/>
</dbReference>
<comment type="subcellular location">
    <subcellularLocation>
        <location evidence="2">Cell membrane</location>
        <topology evidence="2">Lipid-anchor</topology>
        <topology evidence="2">GPI-anchor</topology>
    </subcellularLocation>
</comment>
<feature type="domain" description="NodB homology" evidence="16">
    <location>
        <begin position="146"/>
        <end position="332"/>
    </location>
</feature>
<evidence type="ECO:0000256" key="9">
    <source>
        <dbReference type="ARBA" id="ARBA00023288"/>
    </source>
</evidence>
<dbReference type="AlphaFoldDB" id="A0A8H5MBR7"/>
<dbReference type="InterPro" id="IPR011330">
    <property type="entry name" value="Glyco_hydro/deAcase_b/a-brl"/>
</dbReference>
<feature type="compositionally biased region" description="Low complexity" evidence="14">
    <location>
        <begin position="361"/>
        <end position="391"/>
    </location>
</feature>
<comment type="catalytic activity">
    <reaction evidence="13">
        <text>[(1-&gt;4)-N-acetyl-beta-D-glucosaminyl](n) + n H2O = chitosan + n acetate</text>
        <dbReference type="Rhea" id="RHEA:10464"/>
        <dbReference type="Rhea" id="RHEA-COMP:9593"/>
        <dbReference type="Rhea" id="RHEA-COMP:9597"/>
        <dbReference type="ChEBI" id="CHEBI:15377"/>
        <dbReference type="ChEBI" id="CHEBI:17029"/>
        <dbReference type="ChEBI" id="CHEBI:30089"/>
        <dbReference type="ChEBI" id="CHEBI:57704"/>
        <dbReference type="EC" id="3.5.1.41"/>
    </reaction>
    <physiologicalReaction direction="left-to-right" evidence="13">
        <dbReference type="Rhea" id="RHEA:10465"/>
    </physiologicalReaction>
</comment>
<dbReference type="Gene3D" id="3.20.20.370">
    <property type="entry name" value="Glycoside hydrolase/deacetylase"/>
    <property type="match status" value="1"/>
</dbReference>
<evidence type="ECO:0000259" key="16">
    <source>
        <dbReference type="PROSITE" id="PS51677"/>
    </source>
</evidence>
<evidence type="ECO:0000256" key="10">
    <source>
        <dbReference type="ARBA" id="ARBA00023316"/>
    </source>
</evidence>
<dbReference type="GO" id="GO:0000272">
    <property type="term" value="P:polysaccharide catabolic process"/>
    <property type="evidence" value="ECO:0007669"/>
    <property type="project" value="UniProtKB-KW"/>
</dbReference>
<feature type="region of interest" description="Disordered" evidence="14">
    <location>
        <begin position="338"/>
        <end position="411"/>
    </location>
</feature>
<evidence type="ECO:0000313" key="17">
    <source>
        <dbReference type="EMBL" id="KAF5387831.1"/>
    </source>
</evidence>
<keyword evidence="18" id="KW-1185">Reference proteome</keyword>
<evidence type="ECO:0000256" key="11">
    <source>
        <dbReference type="ARBA" id="ARBA00023326"/>
    </source>
</evidence>
<evidence type="ECO:0000256" key="8">
    <source>
        <dbReference type="ARBA" id="ARBA00023285"/>
    </source>
</evidence>
<evidence type="ECO:0000256" key="5">
    <source>
        <dbReference type="ARBA" id="ARBA00023024"/>
    </source>
</evidence>
<evidence type="ECO:0000256" key="15">
    <source>
        <dbReference type="SAM" id="SignalP"/>
    </source>
</evidence>
<feature type="compositionally biased region" description="Polar residues" evidence="14">
    <location>
        <begin position="392"/>
        <end position="411"/>
    </location>
</feature>
<protein>
    <recommendedName>
        <fullName evidence="12">chitin deacetylase</fullName>
        <ecNumber evidence="12">3.5.1.41</ecNumber>
    </recommendedName>
</protein>
<evidence type="ECO:0000256" key="4">
    <source>
        <dbReference type="ARBA" id="ARBA00022622"/>
    </source>
</evidence>
<evidence type="ECO:0000256" key="3">
    <source>
        <dbReference type="ARBA" id="ARBA00022475"/>
    </source>
</evidence>
<dbReference type="InterPro" id="IPR050248">
    <property type="entry name" value="Polysacc_deacetylase_ArnD"/>
</dbReference>
<feature type="chain" id="PRO_5034970364" description="chitin deacetylase" evidence="15">
    <location>
        <begin position="16"/>
        <end position="445"/>
    </location>
</feature>
<evidence type="ECO:0000256" key="1">
    <source>
        <dbReference type="ARBA" id="ARBA00001941"/>
    </source>
</evidence>
<keyword evidence="10" id="KW-0961">Cell wall biogenesis/degradation</keyword>
<dbReference type="PANTHER" id="PTHR10587">
    <property type="entry name" value="GLYCOSYL TRANSFERASE-RELATED"/>
    <property type="match status" value="1"/>
</dbReference>
<evidence type="ECO:0000313" key="18">
    <source>
        <dbReference type="Proteomes" id="UP000565441"/>
    </source>
</evidence>
<keyword evidence="3" id="KW-1003">Cell membrane</keyword>
<keyword evidence="9" id="KW-0449">Lipoprotein</keyword>
<evidence type="ECO:0000256" key="2">
    <source>
        <dbReference type="ARBA" id="ARBA00004609"/>
    </source>
</evidence>
<dbReference type="GO" id="GO:0006032">
    <property type="term" value="P:chitin catabolic process"/>
    <property type="evidence" value="ECO:0007669"/>
    <property type="project" value="UniProtKB-KW"/>
</dbReference>
<keyword evidence="4" id="KW-0336">GPI-anchor</keyword>
<keyword evidence="8" id="KW-0170">Cobalt</keyword>
<keyword evidence="4" id="KW-0325">Glycoprotein</keyword>
<evidence type="ECO:0000256" key="13">
    <source>
        <dbReference type="ARBA" id="ARBA00048494"/>
    </source>
</evidence>
<keyword evidence="6" id="KW-0472">Membrane</keyword>
<gene>
    <name evidence="17" type="ORF">D9615_000412</name>
</gene>
<dbReference type="InterPro" id="IPR002509">
    <property type="entry name" value="NODB_dom"/>
</dbReference>
<feature type="signal peptide" evidence="15">
    <location>
        <begin position="1"/>
        <end position="15"/>
    </location>
</feature>
<dbReference type="SUPFAM" id="SSF88713">
    <property type="entry name" value="Glycoside hydrolase/deacetylase"/>
    <property type="match status" value="1"/>
</dbReference>
<dbReference type="Proteomes" id="UP000565441">
    <property type="component" value="Unassembled WGS sequence"/>
</dbReference>
<dbReference type="EC" id="3.5.1.41" evidence="12"/>
<sequence length="445" mass="48052">MWWPAFLVALPLAHAALIPAAHDHNDESHHVNKRLPSSWHHSEDHAVNALFKRAPDDGSPYPPVGSPTWSSAYPRSSPDVAQLPSTWVAALDAAVAAGKIPDIPRSSNTPGVNPVYPPGVNPNGPEVCSATYKCKNPDDIWDAPDGYFATSFDDGPTPSSPKLLEFLEANDETATHFMIGVNILENPQFFLDIFNSGGDIAVHTWTHPYMTTLTNLEILAQLGWTSEIIRNSTGGRVPKYWRPPYGDSDNRVRAIAKEIFGLETVIWNMETSDWGLTTGDTTPEQIHEFFVQWVAGPKSPGMMVLEHETSDQSVQAFIDAYPLLKPNGWTTGSLTRLVGDGTYRNSKDSNSPVRFDGILVGSGAPSPPSQGTSAPSTQTTTSQTTRAVTTQKETQTPSPTSDGLQASQTSNAASPLAARDLHCNLPYLLFSLCTPALVAALSVLG</sequence>
<evidence type="ECO:0000256" key="14">
    <source>
        <dbReference type="SAM" id="MobiDB-lite"/>
    </source>
</evidence>
<dbReference type="GO" id="GO:0098552">
    <property type="term" value="C:side of membrane"/>
    <property type="evidence" value="ECO:0007669"/>
    <property type="project" value="UniProtKB-KW"/>
</dbReference>
<dbReference type="GO" id="GO:0004099">
    <property type="term" value="F:chitin deacetylase activity"/>
    <property type="evidence" value="ECO:0007669"/>
    <property type="project" value="UniProtKB-EC"/>
</dbReference>
<keyword evidence="11" id="KW-0624">Polysaccharide degradation</keyword>
<comment type="cofactor">
    <cofactor evidence="1">
        <name>Co(2+)</name>
        <dbReference type="ChEBI" id="CHEBI:48828"/>
    </cofactor>
</comment>
<comment type="caution">
    <text evidence="17">The sequence shown here is derived from an EMBL/GenBank/DDBJ whole genome shotgun (WGS) entry which is preliminary data.</text>
</comment>
<reference evidence="17 18" key="1">
    <citation type="journal article" date="2020" name="ISME J.">
        <title>Uncovering the hidden diversity of litter-decomposition mechanisms in mushroom-forming fungi.</title>
        <authorList>
            <person name="Floudas D."/>
            <person name="Bentzer J."/>
            <person name="Ahren D."/>
            <person name="Johansson T."/>
            <person name="Persson P."/>
            <person name="Tunlid A."/>
        </authorList>
    </citation>
    <scope>NUCLEOTIDE SEQUENCE [LARGE SCALE GENOMIC DNA]</scope>
    <source>
        <strain evidence="17 18">CBS 661.87</strain>
    </source>
</reference>
<keyword evidence="15" id="KW-0732">Signal</keyword>
<dbReference type="GO" id="GO:0071555">
    <property type="term" value="P:cell wall organization"/>
    <property type="evidence" value="ECO:0007669"/>
    <property type="project" value="UniProtKB-KW"/>
</dbReference>
<dbReference type="PROSITE" id="PS51677">
    <property type="entry name" value="NODB"/>
    <property type="match status" value="1"/>
</dbReference>
<dbReference type="GO" id="GO:0005886">
    <property type="term" value="C:plasma membrane"/>
    <property type="evidence" value="ECO:0007669"/>
    <property type="project" value="UniProtKB-SubCell"/>
</dbReference>
<dbReference type="EMBL" id="JAACJP010000001">
    <property type="protein sequence ID" value="KAF5387831.1"/>
    <property type="molecule type" value="Genomic_DNA"/>
</dbReference>